<dbReference type="InterPro" id="IPR000709">
    <property type="entry name" value="Leu_Ile_Val-bd"/>
</dbReference>
<dbReference type="Gene3D" id="3.40.50.2300">
    <property type="match status" value="2"/>
</dbReference>
<dbReference type="AlphaFoldDB" id="C0CMD4"/>
<accession>C0CMD4</accession>
<dbReference type="InterPro" id="IPR028081">
    <property type="entry name" value="Leu-bd"/>
</dbReference>
<feature type="chain" id="PRO_5002896867" description="Leucine-binding protein domain-containing protein" evidence="5">
    <location>
        <begin position="24"/>
        <end position="387"/>
    </location>
</feature>
<dbReference type="PRINTS" id="PR00337">
    <property type="entry name" value="LEUILEVALBP"/>
</dbReference>
<evidence type="ECO:0000256" key="3">
    <source>
        <dbReference type="ARBA" id="ARBA00022729"/>
    </source>
</evidence>
<evidence type="ECO:0000256" key="2">
    <source>
        <dbReference type="ARBA" id="ARBA00022448"/>
    </source>
</evidence>
<dbReference type="GeneID" id="86820837"/>
<proteinExistence type="inferred from homology"/>
<evidence type="ECO:0000256" key="5">
    <source>
        <dbReference type="SAM" id="SignalP"/>
    </source>
</evidence>
<feature type="signal peptide" evidence="5">
    <location>
        <begin position="1"/>
        <end position="23"/>
    </location>
</feature>
<dbReference type="InterPro" id="IPR028082">
    <property type="entry name" value="Peripla_BP_I"/>
</dbReference>
<feature type="domain" description="Leucine-binding protein" evidence="6">
    <location>
        <begin position="43"/>
        <end position="366"/>
    </location>
</feature>
<name>C0CMD4_BLAHS</name>
<dbReference type="EMBL" id="ACBZ01000102">
    <property type="protein sequence ID" value="EEG49087.1"/>
    <property type="molecule type" value="Genomic_DNA"/>
</dbReference>
<dbReference type="PROSITE" id="PS51257">
    <property type="entry name" value="PROKAR_LIPOPROTEIN"/>
    <property type="match status" value="1"/>
</dbReference>
<comment type="caution">
    <text evidence="7">The sequence shown here is derived from an EMBL/GenBank/DDBJ whole genome shotgun (WGS) entry which is preliminary data.</text>
</comment>
<dbReference type="PANTHER" id="PTHR30483:SF6">
    <property type="entry name" value="PERIPLASMIC BINDING PROTEIN OF ABC TRANSPORTER FOR NATURAL AMINO ACIDS"/>
    <property type="match status" value="1"/>
</dbReference>
<sequence>MKLKKMLSVLLVSAVLVSMMACGGETESSSDGGEKASAGGSDTITIGASLPMTGSVALNGEMILEGIQMAVDECNEAGGIDGKEVVIDAQDDQAEPNQAASVANMMSADEKIVAIIGSLKSSCTLAAAPIYEEAGVVALSPDSSSPEVTNAGEYIFRIKNSDVVLAQTMAKGAISDGHTKFAILYENNDYGAGVLEQSQIAIEEAGCEIVCTESILTGEQTDFSSIISKIRESGADAILMGVDYNESGLVMKQMKDAGLDLPRYATDGLFTDAFIEVGGEAADGTTVLTSFITSDQSENVQNFIKKYQEKYDGEMPSIFQAEGYDCGKIVIEAIENAGTDRKAIRDYMATMSYQGVTGDCTFDENGDVNIPLKRCIVEEGEFVLLEE</sequence>
<dbReference type="SUPFAM" id="SSF53822">
    <property type="entry name" value="Periplasmic binding protein-like I"/>
    <property type="match status" value="1"/>
</dbReference>
<dbReference type="Pfam" id="PF13458">
    <property type="entry name" value="Peripla_BP_6"/>
    <property type="match status" value="1"/>
</dbReference>
<comment type="similarity">
    <text evidence="1">Belongs to the leucine-binding protein family.</text>
</comment>
<dbReference type="PATRIC" id="fig|476272.21.peg.1448"/>
<dbReference type="eggNOG" id="COG0683">
    <property type="taxonomic scope" value="Bacteria"/>
</dbReference>
<dbReference type="Proteomes" id="UP000003100">
    <property type="component" value="Unassembled WGS sequence"/>
</dbReference>
<dbReference type="CDD" id="cd06349">
    <property type="entry name" value="PBP1_ABC_HAAT-like"/>
    <property type="match status" value="1"/>
</dbReference>
<keyword evidence="2" id="KW-0813">Transport</keyword>
<keyword evidence="8" id="KW-1185">Reference proteome</keyword>
<organism evidence="7 8">
    <name type="scientific">Blautia hydrogenotrophica (strain DSM 10507 / JCM 14656 / S5a33)</name>
    <name type="common">Ruminococcus hydrogenotrophicus</name>
    <dbReference type="NCBI Taxonomy" id="476272"/>
    <lineage>
        <taxon>Bacteria</taxon>
        <taxon>Bacillati</taxon>
        <taxon>Bacillota</taxon>
        <taxon>Clostridia</taxon>
        <taxon>Lachnospirales</taxon>
        <taxon>Lachnospiraceae</taxon>
        <taxon>Blautia</taxon>
    </lineage>
</organism>
<dbReference type="RefSeq" id="WP_005948998.1">
    <property type="nucleotide sequence ID" value="NZ_CP136423.1"/>
</dbReference>
<gene>
    <name evidence="7" type="ORF">RUMHYD_02015</name>
</gene>
<reference evidence="7 8" key="2">
    <citation type="submission" date="2009-02" db="EMBL/GenBank/DDBJ databases">
        <title>Draft genome sequence of Blautia hydrogenotrophica DSM 10507 (Ruminococcus hydrogenotrophicus DSM 10507).</title>
        <authorList>
            <person name="Sudarsanam P."/>
            <person name="Ley R."/>
            <person name="Guruge J."/>
            <person name="Turnbaugh P.J."/>
            <person name="Mahowald M."/>
            <person name="Liep D."/>
            <person name="Gordon J."/>
        </authorList>
    </citation>
    <scope>NUCLEOTIDE SEQUENCE [LARGE SCALE GENOMIC DNA]</scope>
    <source>
        <strain evidence="8">DSM 10507 / JCM 14656 / S5a33</strain>
    </source>
</reference>
<dbReference type="HOGENOM" id="CLU_027128_6_2_9"/>
<dbReference type="GO" id="GO:0006865">
    <property type="term" value="P:amino acid transport"/>
    <property type="evidence" value="ECO:0007669"/>
    <property type="project" value="UniProtKB-KW"/>
</dbReference>
<evidence type="ECO:0000256" key="1">
    <source>
        <dbReference type="ARBA" id="ARBA00010062"/>
    </source>
</evidence>
<evidence type="ECO:0000259" key="6">
    <source>
        <dbReference type="Pfam" id="PF13458"/>
    </source>
</evidence>
<dbReference type="InterPro" id="IPR051010">
    <property type="entry name" value="BCAA_transport"/>
</dbReference>
<keyword evidence="4" id="KW-0029">Amino-acid transport</keyword>
<evidence type="ECO:0000313" key="7">
    <source>
        <dbReference type="EMBL" id="EEG49087.1"/>
    </source>
</evidence>
<keyword evidence="3 5" id="KW-0732">Signal</keyword>
<evidence type="ECO:0000256" key="4">
    <source>
        <dbReference type="ARBA" id="ARBA00022970"/>
    </source>
</evidence>
<dbReference type="PANTHER" id="PTHR30483">
    <property type="entry name" value="LEUCINE-SPECIFIC-BINDING PROTEIN"/>
    <property type="match status" value="1"/>
</dbReference>
<evidence type="ECO:0000313" key="8">
    <source>
        <dbReference type="Proteomes" id="UP000003100"/>
    </source>
</evidence>
<protein>
    <recommendedName>
        <fullName evidence="6">Leucine-binding protein domain-containing protein</fullName>
    </recommendedName>
</protein>
<reference evidence="7 8" key="1">
    <citation type="submission" date="2009-01" db="EMBL/GenBank/DDBJ databases">
        <authorList>
            <person name="Fulton L."/>
            <person name="Clifton S."/>
            <person name="Fulton B."/>
            <person name="Xu J."/>
            <person name="Minx P."/>
            <person name="Pepin K.H."/>
            <person name="Johnson M."/>
            <person name="Bhonagiri V."/>
            <person name="Nash W.E."/>
            <person name="Mardis E.R."/>
            <person name="Wilson R.K."/>
        </authorList>
    </citation>
    <scope>NUCLEOTIDE SEQUENCE [LARGE SCALE GENOMIC DNA]</scope>
    <source>
        <strain evidence="8">DSM 10507 / JCM 14656 / S5a33</strain>
    </source>
</reference>